<dbReference type="EMBL" id="CP015600">
    <property type="protein sequence ID" value="ANF85829.1"/>
    <property type="molecule type" value="Genomic_DNA"/>
</dbReference>
<dbReference type="KEGG" id="panr:A7J50_2425"/>
<reference evidence="1 2" key="1">
    <citation type="submission" date="2016-05" db="EMBL/GenBank/DDBJ databases">
        <title>Complete genome sequence of Pseudomonas antarctica PAMC 27494.</title>
        <authorList>
            <person name="Lee J."/>
        </authorList>
    </citation>
    <scope>NUCLEOTIDE SEQUENCE [LARGE SCALE GENOMIC DNA]</scope>
    <source>
        <strain evidence="1 2">PAMC 27494</strain>
    </source>
</reference>
<sequence>MPDSSRRPATGKPPVATLSIHGDVLEKAVPQWLVDATPARRLALKETAAVLPDWYKNASPEQRKTVNASVKASAVAQVQLHKTMSTFQDVDAFAKPLLPKALKEQFQVEIDVDKTLLCPRRPLQVSTIEITVDGIGAVFLEDVEAVKFRQLRHGWS</sequence>
<dbReference type="RefSeq" id="WP_064452003.1">
    <property type="nucleotide sequence ID" value="NZ_CP015600.1"/>
</dbReference>
<dbReference type="AlphaFoldDB" id="A0A172Z1C9"/>
<protein>
    <submittedName>
        <fullName evidence="1">Uncharacterized protein</fullName>
    </submittedName>
</protein>
<evidence type="ECO:0000313" key="2">
    <source>
        <dbReference type="Proteomes" id="UP000077829"/>
    </source>
</evidence>
<name>A0A172Z1C9_9PSED</name>
<dbReference type="PATRIC" id="fig|219572.3.peg.2492"/>
<dbReference type="Proteomes" id="UP000077829">
    <property type="component" value="Chromosome"/>
</dbReference>
<proteinExistence type="predicted"/>
<gene>
    <name evidence="1" type="ORF">A7J50_2425</name>
</gene>
<organism evidence="1 2">
    <name type="scientific">Pseudomonas antarctica</name>
    <dbReference type="NCBI Taxonomy" id="219572"/>
    <lineage>
        <taxon>Bacteria</taxon>
        <taxon>Pseudomonadati</taxon>
        <taxon>Pseudomonadota</taxon>
        <taxon>Gammaproteobacteria</taxon>
        <taxon>Pseudomonadales</taxon>
        <taxon>Pseudomonadaceae</taxon>
        <taxon>Pseudomonas</taxon>
    </lineage>
</organism>
<evidence type="ECO:0000313" key="1">
    <source>
        <dbReference type="EMBL" id="ANF85829.1"/>
    </source>
</evidence>
<accession>A0A172Z1C9</accession>